<keyword evidence="5 7" id="KW-0325">Glycoprotein</keyword>
<comment type="domain">
    <text evidence="7">The N-terminal region may be exposed to the interior of the granule, whereas the C-terminal portion may be embedded in the membrane. During phagocytosis and degranulation, proteases may be released and activated and cleave BPI at the junction of the N- and C-terminal portions of the molecule, providing controlled release of the N-terminal antibacterial fragment when bacteria are ingested.</text>
</comment>
<dbReference type="Gene3D" id="3.15.10.10">
    <property type="entry name" value="Bactericidal permeability-increasing protein, domain 1"/>
    <property type="match status" value="1"/>
</dbReference>
<feature type="disulfide bond" evidence="6">
    <location>
        <begin position="151"/>
        <end position="188"/>
    </location>
</feature>
<dbReference type="Proteomes" id="UP001221898">
    <property type="component" value="Unassembled WGS sequence"/>
</dbReference>
<keyword evidence="7 8" id="KW-0732">Signal</keyword>
<keyword evidence="7" id="KW-0044">Antibiotic</keyword>
<evidence type="ECO:0000256" key="2">
    <source>
        <dbReference type="ARBA" id="ARBA00007292"/>
    </source>
</evidence>
<comment type="subcellular location">
    <subcellularLocation>
        <location evidence="1 7">Secreted</location>
    </subcellularLocation>
</comment>
<comment type="domain">
    <text evidence="7">The N- and C-terminal barrels adopt an identical fold despite having only 13% of conserved residues.</text>
</comment>
<dbReference type="PIRSF" id="PIRSF002417">
    <property type="entry name" value="Lipid_binding_protein"/>
    <property type="match status" value="1"/>
</dbReference>
<dbReference type="FunFam" id="3.15.20.10:FF:000001">
    <property type="entry name" value="Phospholipid transfer protein"/>
    <property type="match status" value="1"/>
</dbReference>
<dbReference type="InterPro" id="IPR030675">
    <property type="entry name" value="BPI/LBP"/>
</dbReference>
<evidence type="ECO:0000259" key="10">
    <source>
        <dbReference type="SMART" id="SM00329"/>
    </source>
</evidence>
<dbReference type="SUPFAM" id="SSF55394">
    <property type="entry name" value="Bactericidal permeability-increasing protein, BPI"/>
    <property type="match status" value="2"/>
</dbReference>
<sequence length="472" mass="51240">MWRCLLALLSLGLCAFGVNPGMKATLTSKGLQYGADVVADWLRQRAGGLHIPDISGEIDLGLLGSVDYTLSRMRVVQFDLPGPTVGFYEGTGVKGGVANLNIIIEGDWNLRYLLIRDSGTFELGVYNVEVSLLLELGRDPAGRPSVSCLQCDPHIGGTQVNFHGGLSWIYKRFVDRFSIEQIVLNKICPMVEDSVGVLEGHLAQMKVSIQVNPSLLLEFPLINTPVVQTSDMELDLKGEFYGGQTHIEPPFTAEPFELPWDRGHMISVGVSEFSLNSAAFACLSDGLLQANITDSMIPKGSPIHLNTSNFGVFIPQLPKQFPNMLMMLLTYATEAPVVSFQPDMVTLRLSMAAKAFAIEPDNSLVPLFKLGVYANFSGKASISDGMLKGSLEMTNFTLSLDSSEVGPFETVPLQNLLSFGIKMKFLPEVNAKLRAGFPIPTTYGIHWVNLSLKVNQGFVSVVTDAQVSSAGG</sequence>
<feature type="domain" description="Lipid-binding serum glycoprotein C-terminal" evidence="10">
    <location>
        <begin position="260"/>
        <end position="463"/>
    </location>
</feature>
<dbReference type="Pfam" id="PF02886">
    <property type="entry name" value="LBP_BPI_CETP_C"/>
    <property type="match status" value="1"/>
</dbReference>
<feature type="domain" description="Lipid-binding serum glycoprotein N-terminal" evidence="9">
    <location>
        <begin position="26"/>
        <end position="245"/>
    </location>
</feature>
<dbReference type="PANTHER" id="PTHR10504:SF132">
    <property type="entry name" value="BACTERICIDAL PERMEABILITY-INCREASING PROTEIN"/>
    <property type="match status" value="1"/>
</dbReference>
<evidence type="ECO:0000256" key="5">
    <source>
        <dbReference type="ARBA" id="ARBA00023180"/>
    </source>
</evidence>
<keyword evidence="4 6" id="KW-1015">Disulfide bond</keyword>
<keyword evidence="3 7" id="KW-0964">Secreted</keyword>
<evidence type="ECO:0000313" key="11">
    <source>
        <dbReference type="EMBL" id="KAJ8367148.1"/>
    </source>
</evidence>
<evidence type="ECO:0000256" key="1">
    <source>
        <dbReference type="ARBA" id="ARBA00004613"/>
    </source>
</evidence>
<evidence type="ECO:0000256" key="6">
    <source>
        <dbReference type="PIRSR" id="PIRSR002417-50"/>
    </source>
</evidence>
<dbReference type="AlphaFoldDB" id="A0AAD7W0K0"/>
<gene>
    <name evidence="11" type="ORF">AAFF_G00330650</name>
</gene>
<evidence type="ECO:0000256" key="3">
    <source>
        <dbReference type="ARBA" id="ARBA00022525"/>
    </source>
</evidence>
<dbReference type="EMBL" id="JAINUG010000501">
    <property type="protein sequence ID" value="KAJ8367148.1"/>
    <property type="molecule type" value="Genomic_DNA"/>
</dbReference>
<accession>A0AAD7W0K0</accession>
<proteinExistence type="inferred from homology"/>
<keyword evidence="7" id="KW-0399">Innate immunity</keyword>
<organism evidence="11 12">
    <name type="scientific">Aldrovandia affinis</name>
    <dbReference type="NCBI Taxonomy" id="143900"/>
    <lineage>
        <taxon>Eukaryota</taxon>
        <taxon>Metazoa</taxon>
        <taxon>Chordata</taxon>
        <taxon>Craniata</taxon>
        <taxon>Vertebrata</taxon>
        <taxon>Euteleostomi</taxon>
        <taxon>Actinopterygii</taxon>
        <taxon>Neopterygii</taxon>
        <taxon>Teleostei</taxon>
        <taxon>Notacanthiformes</taxon>
        <taxon>Halosauridae</taxon>
        <taxon>Aldrovandia</taxon>
    </lineage>
</organism>
<protein>
    <recommendedName>
        <fullName evidence="7">Bactericidal permeability-increasing protein</fullName>
        <shortName evidence="7">BPI</shortName>
    </recommendedName>
</protein>
<dbReference type="Gene3D" id="3.15.20.10">
    <property type="entry name" value="Bactericidal permeability-increasing protein, domain 2"/>
    <property type="match status" value="1"/>
</dbReference>
<evidence type="ECO:0000256" key="4">
    <source>
        <dbReference type="ARBA" id="ARBA00023157"/>
    </source>
</evidence>
<reference evidence="11" key="1">
    <citation type="journal article" date="2023" name="Science">
        <title>Genome structures resolve the early diversification of teleost fishes.</title>
        <authorList>
            <person name="Parey E."/>
            <person name="Louis A."/>
            <person name="Montfort J."/>
            <person name="Bouchez O."/>
            <person name="Roques C."/>
            <person name="Iampietro C."/>
            <person name="Lluch J."/>
            <person name="Castinel A."/>
            <person name="Donnadieu C."/>
            <person name="Desvignes T."/>
            <person name="Floi Bucao C."/>
            <person name="Jouanno E."/>
            <person name="Wen M."/>
            <person name="Mejri S."/>
            <person name="Dirks R."/>
            <person name="Jansen H."/>
            <person name="Henkel C."/>
            <person name="Chen W.J."/>
            <person name="Zahm M."/>
            <person name="Cabau C."/>
            <person name="Klopp C."/>
            <person name="Thompson A.W."/>
            <person name="Robinson-Rechavi M."/>
            <person name="Braasch I."/>
            <person name="Lecointre G."/>
            <person name="Bobe J."/>
            <person name="Postlethwait J.H."/>
            <person name="Berthelot C."/>
            <person name="Roest Crollius H."/>
            <person name="Guiguen Y."/>
        </authorList>
    </citation>
    <scope>NUCLEOTIDE SEQUENCE</scope>
    <source>
        <strain evidence="11">NC1722</strain>
    </source>
</reference>
<dbReference type="SMART" id="SM00329">
    <property type="entry name" value="BPI2"/>
    <property type="match status" value="1"/>
</dbReference>
<dbReference type="GO" id="GO:0045087">
    <property type="term" value="P:innate immune response"/>
    <property type="evidence" value="ECO:0007669"/>
    <property type="project" value="UniProtKB-UniRule"/>
</dbReference>
<dbReference type="InterPro" id="IPR001124">
    <property type="entry name" value="Lipid-bd_serum_glycop_C"/>
</dbReference>
<keyword evidence="12" id="KW-1185">Reference proteome</keyword>
<dbReference type="SMART" id="SM00328">
    <property type="entry name" value="BPI1"/>
    <property type="match status" value="1"/>
</dbReference>
<keyword evidence="7" id="KW-0929">Antimicrobial</keyword>
<name>A0AAD7W0K0_9TELE</name>
<dbReference type="FunFam" id="3.15.10.10:FF:000001">
    <property type="entry name" value="phospholipid transfer protein-like"/>
    <property type="match status" value="1"/>
</dbReference>
<dbReference type="GO" id="GO:0005615">
    <property type="term" value="C:extracellular space"/>
    <property type="evidence" value="ECO:0007669"/>
    <property type="project" value="UniProtKB-UniRule"/>
</dbReference>
<dbReference type="GO" id="GO:0050829">
    <property type="term" value="P:defense response to Gram-negative bacterium"/>
    <property type="evidence" value="ECO:0007669"/>
    <property type="project" value="UniProtKB-UniRule"/>
</dbReference>
<feature type="signal peptide" evidence="8">
    <location>
        <begin position="1"/>
        <end position="17"/>
    </location>
</feature>
<comment type="caution">
    <text evidence="11">The sequence shown here is derived from an EMBL/GenBank/DDBJ whole genome shotgun (WGS) entry which is preliminary data.</text>
</comment>
<dbReference type="InterPro" id="IPR032942">
    <property type="entry name" value="BPI/LBP/Plunc"/>
</dbReference>
<comment type="subunit">
    <text evidence="7">Monomer. Homodimer; disulfide-linked.</text>
</comment>
<dbReference type="InterPro" id="IPR017943">
    <property type="entry name" value="Bactericidal_perm-incr_a/b_dom"/>
</dbReference>
<keyword evidence="7" id="KW-0391">Immunity</keyword>
<evidence type="ECO:0000256" key="7">
    <source>
        <dbReference type="RuleBase" id="RU369039"/>
    </source>
</evidence>
<evidence type="ECO:0000256" key="8">
    <source>
        <dbReference type="SAM" id="SignalP"/>
    </source>
</evidence>
<comment type="function">
    <text evidence="7">The cytotoxic action of BPI is limited to many species of Gram-negative bacteria; this specificity may be explained by a strong affinity of the very basic N-terminal half for the negatively charged lipopolysaccharides that are unique to the Gram-negative bacterial outer envelope.</text>
</comment>
<feature type="chain" id="PRO_5041983333" description="Bactericidal permeability-increasing protein" evidence="8">
    <location>
        <begin position="18"/>
        <end position="472"/>
    </location>
</feature>
<evidence type="ECO:0000313" key="12">
    <source>
        <dbReference type="Proteomes" id="UP001221898"/>
    </source>
</evidence>
<comment type="similarity">
    <text evidence="2">Belongs to the BPI/LBP/Plunc superfamily. BPI/LBP family.</text>
</comment>
<dbReference type="GO" id="GO:0008289">
    <property type="term" value="F:lipid binding"/>
    <property type="evidence" value="ECO:0007669"/>
    <property type="project" value="InterPro"/>
</dbReference>
<dbReference type="PANTHER" id="PTHR10504">
    <property type="entry name" value="BACTERICIDAL PERMEABILITY-INCREASING BPI PROTEIN-RELATED"/>
    <property type="match status" value="1"/>
</dbReference>
<dbReference type="InterPro" id="IPR017942">
    <property type="entry name" value="Lipid-bd_serum_glycop_N"/>
</dbReference>
<dbReference type="Pfam" id="PF01273">
    <property type="entry name" value="LBP_BPI_CETP"/>
    <property type="match status" value="1"/>
</dbReference>
<evidence type="ECO:0000259" key="9">
    <source>
        <dbReference type="SMART" id="SM00328"/>
    </source>
</evidence>